<protein>
    <recommendedName>
        <fullName evidence="2">BHLH domain-containing protein</fullName>
    </recommendedName>
</protein>
<feature type="region of interest" description="Disordered" evidence="1">
    <location>
        <begin position="223"/>
        <end position="253"/>
    </location>
</feature>
<dbReference type="InterPro" id="IPR036638">
    <property type="entry name" value="HLH_DNA-bd_sf"/>
</dbReference>
<name>E9CUP4_COCPS</name>
<dbReference type="PANTHER" id="PTHR46266:SF4">
    <property type="entry name" value="TRANSCRIPTION FACTOR TT8"/>
    <property type="match status" value="1"/>
</dbReference>
<dbReference type="VEuPathDB" id="FungiDB:D8B26_006685"/>
<dbReference type="SUPFAM" id="SSF47459">
    <property type="entry name" value="HLH, helix-loop-helix DNA-binding domain"/>
    <property type="match status" value="1"/>
</dbReference>
<evidence type="ECO:0000313" key="3">
    <source>
        <dbReference type="EMBL" id="EFW23172.1"/>
    </source>
</evidence>
<dbReference type="HOGENOM" id="CLU_021798_0_0_1"/>
<dbReference type="OrthoDB" id="690068at2759"/>
<dbReference type="PROSITE" id="PS50888">
    <property type="entry name" value="BHLH"/>
    <property type="match status" value="1"/>
</dbReference>
<gene>
    <name evidence="3" type="ORF">CPSG_01071</name>
</gene>
<dbReference type="CDD" id="cd00083">
    <property type="entry name" value="bHLH_SF"/>
    <property type="match status" value="1"/>
</dbReference>
<dbReference type="EMBL" id="GL636486">
    <property type="protein sequence ID" value="EFW23172.1"/>
    <property type="molecule type" value="Genomic_DNA"/>
</dbReference>
<reference evidence="4" key="1">
    <citation type="journal article" date="2010" name="Genome Res.">
        <title>Population genomic sequencing of Coccidioides fungi reveals recent hybridization and transposon control.</title>
        <authorList>
            <person name="Neafsey D.E."/>
            <person name="Barker B.M."/>
            <person name="Sharpton T.J."/>
            <person name="Stajich J.E."/>
            <person name="Park D.J."/>
            <person name="Whiston E."/>
            <person name="Hung C.-Y."/>
            <person name="McMahan C."/>
            <person name="White J."/>
            <person name="Sykes S."/>
            <person name="Heiman D."/>
            <person name="Young S."/>
            <person name="Zeng Q."/>
            <person name="Abouelleil A."/>
            <person name="Aftuck L."/>
            <person name="Bessette D."/>
            <person name="Brown A."/>
            <person name="FitzGerald M."/>
            <person name="Lui A."/>
            <person name="Macdonald J.P."/>
            <person name="Priest M."/>
            <person name="Orbach M.J."/>
            <person name="Galgiani J.N."/>
            <person name="Kirkland T.N."/>
            <person name="Cole G.T."/>
            <person name="Birren B.W."/>
            <person name="Henn M.R."/>
            <person name="Taylor J.W."/>
            <person name="Rounsley S.D."/>
        </authorList>
    </citation>
    <scope>NUCLEOTIDE SEQUENCE [LARGE SCALE GENOMIC DNA]</scope>
    <source>
        <strain evidence="4">RMSCC 757 / Silveira</strain>
    </source>
</reference>
<dbReference type="Gene3D" id="4.10.280.10">
    <property type="entry name" value="Helix-loop-helix DNA-binding domain"/>
    <property type="match status" value="1"/>
</dbReference>
<dbReference type="Proteomes" id="UP000002497">
    <property type="component" value="Unassembled WGS sequence"/>
</dbReference>
<feature type="compositionally biased region" description="Polar residues" evidence="1">
    <location>
        <begin position="86"/>
        <end position="107"/>
    </location>
</feature>
<reference evidence="4" key="2">
    <citation type="submission" date="2010-03" db="EMBL/GenBank/DDBJ databases">
        <title>The genome sequence of Coccidioides posadasii strain Silveira.</title>
        <authorList>
            <consortium name="The Broad Institute Genome Sequencing Center for Infectious Disease"/>
            <person name="Neafsey D."/>
            <person name="Orbach M."/>
            <person name="Henn M.R."/>
            <person name="Cole G.T."/>
            <person name="Galgiani J."/>
            <person name="Gardner M.J."/>
            <person name="Kirkland T.N."/>
            <person name="Taylor J.W."/>
            <person name="Young S.K."/>
            <person name="Zeng Q."/>
            <person name="Koehrsen M."/>
            <person name="Alvarado L."/>
            <person name="Berlin A."/>
            <person name="Borenstein D."/>
            <person name="Chapman S.B."/>
            <person name="Chen Z."/>
            <person name="Engels R."/>
            <person name="Freedman E."/>
            <person name="Gellesch M."/>
            <person name="Goldberg J."/>
            <person name="Griggs A."/>
            <person name="Gujja S."/>
            <person name="Heilman E."/>
            <person name="Heiman D."/>
            <person name="Howarth C."/>
            <person name="Jen D."/>
            <person name="Larson L."/>
            <person name="Mehta T."/>
            <person name="Neiman D."/>
            <person name="Park D."/>
            <person name="Pearson M."/>
            <person name="Richards J."/>
            <person name="Roberts A."/>
            <person name="Saif S."/>
            <person name="Shea T."/>
            <person name="Shenoy N."/>
            <person name="Sisk P."/>
            <person name="Stolte C."/>
            <person name="Sykes S."/>
            <person name="Walk T."/>
            <person name="White J."/>
            <person name="Yandava C."/>
            <person name="Haas B."/>
            <person name="Nusbaum C."/>
            <person name="Birren B."/>
        </authorList>
    </citation>
    <scope>NUCLEOTIDE SEQUENCE [LARGE SCALE GENOMIC DNA]</scope>
    <source>
        <strain evidence="4">RMSCC 757 / Silveira</strain>
    </source>
</reference>
<feature type="compositionally biased region" description="Low complexity" evidence="1">
    <location>
        <begin position="139"/>
        <end position="177"/>
    </location>
</feature>
<dbReference type="eggNOG" id="ENOG502S6BC">
    <property type="taxonomic scope" value="Eukaryota"/>
</dbReference>
<feature type="domain" description="BHLH" evidence="2">
    <location>
        <begin position="1"/>
        <end position="36"/>
    </location>
</feature>
<dbReference type="VEuPathDB" id="FungiDB:CPSG_01071"/>
<dbReference type="AlphaFoldDB" id="E9CUP4"/>
<evidence type="ECO:0000259" key="2">
    <source>
        <dbReference type="PROSITE" id="PS50888"/>
    </source>
</evidence>
<keyword evidence="4" id="KW-1185">Reference proteome</keyword>
<proteinExistence type="predicted"/>
<dbReference type="Pfam" id="PF00010">
    <property type="entry name" value="HLH"/>
    <property type="match status" value="1"/>
</dbReference>
<dbReference type="InterPro" id="IPR011598">
    <property type="entry name" value="bHLH_dom"/>
</dbReference>
<accession>E9CUP4</accession>
<dbReference type="STRING" id="443226.E9CUP4"/>
<evidence type="ECO:0000313" key="4">
    <source>
        <dbReference type="Proteomes" id="UP000002497"/>
    </source>
</evidence>
<evidence type="ECO:0000256" key="1">
    <source>
        <dbReference type="SAM" id="MobiDB-lite"/>
    </source>
</evidence>
<dbReference type="PANTHER" id="PTHR46266">
    <property type="entry name" value="TRANSCRIPTION FACTOR TT8"/>
    <property type="match status" value="1"/>
</dbReference>
<feature type="region of interest" description="Disordered" evidence="1">
    <location>
        <begin position="123"/>
        <end position="201"/>
    </location>
</feature>
<sequence>MNEEFATLKNMIPACKGQEMHKLAILQASIEYVNYLEQCIADLKAANIRRDSTPTSPTWNTPKEPGTGLSSYSASPEFNPHPEPSASYSQTTSPRASGDTQSRSSHTSPFEIIPMILPSPALPPSNTPFFPPRVHRDTLSSNTSTISTVSTTSTTSSTTSPIIPPHQQQQQQYQCQHSHQRGASTPSMLPQAHSSRDSMDVDMDREATTALLMLNIDRRASSGIADMPRPAFPRGNSDAGGKNGISVHDLLSH</sequence>
<dbReference type="GO" id="GO:0046983">
    <property type="term" value="F:protein dimerization activity"/>
    <property type="evidence" value="ECO:0007669"/>
    <property type="project" value="InterPro"/>
</dbReference>
<organism evidence="4">
    <name type="scientific">Coccidioides posadasii (strain RMSCC 757 / Silveira)</name>
    <name type="common">Valley fever fungus</name>
    <dbReference type="NCBI Taxonomy" id="443226"/>
    <lineage>
        <taxon>Eukaryota</taxon>
        <taxon>Fungi</taxon>
        <taxon>Dikarya</taxon>
        <taxon>Ascomycota</taxon>
        <taxon>Pezizomycotina</taxon>
        <taxon>Eurotiomycetes</taxon>
        <taxon>Eurotiomycetidae</taxon>
        <taxon>Onygenales</taxon>
        <taxon>Onygenaceae</taxon>
        <taxon>Coccidioides</taxon>
    </lineage>
</organism>
<feature type="region of interest" description="Disordered" evidence="1">
    <location>
        <begin position="50"/>
        <end position="107"/>
    </location>
</feature>